<gene>
    <name evidence="1" type="ORF">LMG3458_00136</name>
</gene>
<reference evidence="1 2" key="1">
    <citation type="submission" date="2020-04" db="EMBL/GenBank/DDBJ databases">
        <authorList>
            <person name="De Canck E."/>
        </authorList>
    </citation>
    <scope>NUCLEOTIDE SEQUENCE [LARGE SCALE GENOMIC DNA]</scope>
    <source>
        <strain evidence="1 2">LMG 3458</strain>
    </source>
</reference>
<dbReference type="RefSeq" id="WP_175190932.1">
    <property type="nucleotide sequence ID" value="NZ_CADIJO010000001.1"/>
</dbReference>
<dbReference type="AlphaFoldDB" id="A0A6S6Z3D6"/>
<proteinExistence type="predicted"/>
<evidence type="ECO:0000313" key="1">
    <source>
        <dbReference type="EMBL" id="CAB3652348.1"/>
    </source>
</evidence>
<organism evidence="1 2">
    <name type="scientific">Achromobacter deleyi</name>
    <dbReference type="NCBI Taxonomy" id="1353891"/>
    <lineage>
        <taxon>Bacteria</taxon>
        <taxon>Pseudomonadati</taxon>
        <taxon>Pseudomonadota</taxon>
        <taxon>Betaproteobacteria</taxon>
        <taxon>Burkholderiales</taxon>
        <taxon>Alcaligenaceae</taxon>
        <taxon>Achromobacter</taxon>
    </lineage>
</organism>
<sequence length="115" mass="12555">MHFSTQSPTSVRRAPTAPAFITLTFYGSPAVLASIRKRLYEELRQRDESVADVRYSADGDQACTAISLRSDTGNPWPLITWLSDLCRDMGVQTLRVGVSPAARAQPAPVVAPTHL</sequence>
<evidence type="ECO:0000313" key="2">
    <source>
        <dbReference type="Proteomes" id="UP000494111"/>
    </source>
</evidence>
<dbReference type="Proteomes" id="UP000494111">
    <property type="component" value="Unassembled WGS sequence"/>
</dbReference>
<name>A0A6S6Z3D6_9BURK</name>
<accession>A0A6S6Z3D6</accession>
<dbReference type="EMBL" id="CADIJO010000001">
    <property type="protein sequence ID" value="CAB3652348.1"/>
    <property type="molecule type" value="Genomic_DNA"/>
</dbReference>
<protein>
    <submittedName>
        <fullName evidence="1">Uncharacterized protein</fullName>
    </submittedName>
</protein>